<dbReference type="GO" id="GO:0016192">
    <property type="term" value="P:vesicle-mediated transport"/>
    <property type="evidence" value="ECO:0007669"/>
    <property type="project" value="UniProtKB-KW"/>
</dbReference>
<evidence type="ECO:0000256" key="5">
    <source>
        <dbReference type="ARBA" id="ARBA00022824"/>
    </source>
</evidence>
<evidence type="ECO:0000256" key="2">
    <source>
        <dbReference type="ARBA" id="ARBA00010120"/>
    </source>
</evidence>
<keyword evidence="5" id="KW-0256">Endoplasmic reticulum</keyword>
<reference evidence="13" key="1">
    <citation type="journal article" date="2020" name="Stud. Mycol.">
        <title>101 Dothideomycetes genomes: a test case for predicting lifestyles and emergence of pathogens.</title>
        <authorList>
            <person name="Haridas S."/>
            <person name="Albert R."/>
            <person name="Binder M."/>
            <person name="Bloem J."/>
            <person name="Labutti K."/>
            <person name="Salamov A."/>
            <person name="Andreopoulos B."/>
            <person name="Baker S."/>
            <person name="Barry K."/>
            <person name="Bills G."/>
            <person name="Bluhm B."/>
            <person name="Cannon C."/>
            <person name="Castanera R."/>
            <person name="Culley D."/>
            <person name="Daum C."/>
            <person name="Ezra D."/>
            <person name="Gonzalez J."/>
            <person name="Henrissat B."/>
            <person name="Kuo A."/>
            <person name="Liang C."/>
            <person name="Lipzen A."/>
            <person name="Lutzoni F."/>
            <person name="Magnuson J."/>
            <person name="Mondo S."/>
            <person name="Nolan M."/>
            <person name="Ohm R."/>
            <person name="Pangilinan J."/>
            <person name="Park H.-J."/>
            <person name="Ramirez L."/>
            <person name="Alfaro M."/>
            <person name="Sun H."/>
            <person name="Tritt A."/>
            <person name="Yoshinaga Y."/>
            <person name="Zwiers L.-H."/>
            <person name="Turgeon B."/>
            <person name="Goodwin S."/>
            <person name="Spatafora J."/>
            <person name="Crous P."/>
            <person name="Grigoriev I."/>
        </authorList>
    </citation>
    <scope>NUCLEOTIDE SEQUENCE</scope>
    <source>
        <strain evidence="13">CBS 115976</strain>
    </source>
</reference>
<dbReference type="InterPro" id="IPR000133">
    <property type="entry name" value="ER_ret_rcpt"/>
</dbReference>
<feature type="transmembrane region" description="Helical" evidence="12">
    <location>
        <begin position="179"/>
        <end position="197"/>
    </location>
</feature>
<feature type="compositionally biased region" description="Low complexity" evidence="11">
    <location>
        <begin position="344"/>
        <end position="354"/>
    </location>
</feature>
<feature type="transmembrane region" description="Helical" evidence="12">
    <location>
        <begin position="69"/>
        <end position="94"/>
    </location>
</feature>
<evidence type="ECO:0000256" key="4">
    <source>
        <dbReference type="ARBA" id="ARBA00022692"/>
    </source>
</evidence>
<evidence type="ECO:0000256" key="9">
    <source>
        <dbReference type="ARBA" id="ARBA00023136"/>
    </source>
</evidence>
<gene>
    <name evidence="13" type="ORF">BT63DRAFT_258899</name>
</gene>
<keyword evidence="3" id="KW-0813">Transport</keyword>
<evidence type="ECO:0000313" key="13">
    <source>
        <dbReference type="EMBL" id="KAF2669333.1"/>
    </source>
</evidence>
<keyword evidence="10" id="KW-0675">Receptor</keyword>
<dbReference type="GO" id="GO:0015031">
    <property type="term" value="P:protein transport"/>
    <property type="evidence" value="ECO:0007669"/>
    <property type="project" value="UniProtKB-KW"/>
</dbReference>
<evidence type="ECO:0000256" key="1">
    <source>
        <dbReference type="ARBA" id="ARBA00004477"/>
    </source>
</evidence>
<feature type="transmembrane region" description="Helical" evidence="12">
    <location>
        <begin position="106"/>
        <end position="126"/>
    </location>
</feature>
<keyword evidence="9 12" id="KW-0472">Membrane</keyword>
<dbReference type="Pfam" id="PF00810">
    <property type="entry name" value="ER_lumen_recept"/>
    <property type="match status" value="1"/>
</dbReference>
<evidence type="ECO:0000256" key="3">
    <source>
        <dbReference type="ARBA" id="ARBA00022448"/>
    </source>
</evidence>
<comment type="subcellular location">
    <subcellularLocation>
        <location evidence="1">Endoplasmic reticulum membrane</location>
        <topology evidence="1">Multi-pass membrane protein</topology>
    </subcellularLocation>
</comment>
<feature type="transmembrane region" description="Helical" evidence="12">
    <location>
        <begin position="146"/>
        <end position="167"/>
    </location>
</feature>
<protein>
    <recommendedName>
        <fullName evidence="15">ER lumen protein retaining receptor</fullName>
    </recommendedName>
</protein>
<feature type="region of interest" description="Disordered" evidence="11">
    <location>
        <begin position="294"/>
        <end position="354"/>
    </location>
</feature>
<keyword evidence="4 12" id="KW-0812">Transmembrane</keyword>
<dbReference type="AlphaFoldDB" id="A0A6A6UD79"/>
<feature type="compositionally biased region" description="Acidic residues" evidence="11">
    <location>
        <begin position="314"/>
        <end position="325"/>
    </location>
</feature>
<accession>A0A6A6UD79</accession>
<sequence length="354" mass="40052">MADVSSAFNIFRVTGDVSHILSKIILIWSIHWNRSAEGVSLITQALYILVFSTRYLDIFSTPIFKGFKYFYLFAVKLFYVGSSVYIVSLMTFAYARTREREKAWKFGIYCLTGALILAWPLCKIFEKGPFVGDTHFLYRHDVSFSEILWVFSEVLESVCVLPQLLLLRQTTVPTVIDSYYLTLLGSYRGLYCLNWIYRAASKVDRHFDPISVVFGVIQTALYIDFAWVYYSRQRVKLRAGGIVDSDDLERGWLVGRFVGKHRDLDDDAPADVEQGVGRQKTNRWGARGISVSADDEFDDASGEDARPLALADPDAFEDELSDDESAPPAASNSKQAQVHEEAESPWAAEESSSK</sequence>
<evidence type="ECO:0008006" key="15">
    <source>
        <dbReference type="Google" id="ProtNLM"/>
    </source>
</evidence>
<dbReference type="OrthoDB" id="7694678at2759"/>
<organism evidence="13 14">
    <name type="scientific">Microthyrium microscopicum</name>
    <dbReference type="NCBI Taxonomy" id="703497"/>
    <lineage>
        <taxon>Eukaryota</taxon>
        <taxon>Fungi</taxon>
        <taxon>Dikarya</taxon>
        <taxon>Ascomycota</taxon>
        <taxon>Pezizomycotina</taxon>
        <taxon>Dothideomycetes</taxon>
        <taxon>Dothideomycetes incertae sedis</taxon>
        <taxon>Microthyriales</taxon>
        <taxon>Microthyriaceae</taxon>
        <taxon>Microthyrium</taxon>
    </lineage>
</organism>
<evidence type="ECO:0000256" key="8">
    <source>
        <dbReference type="ARBA" id="ARBA00022989"/>
    </source>
</evidence>
<keyword evidence="6" id="KW-0931">ER-Golgi transport</keyword>
<keyword evidence="7" id="KW-0653">Protein transport</keyword>
<dbReference type="GO" id="GO:0046923">
    <property type="term" value="F:ER retention sequence binding"/>
    <property type="evidence" value="ECO:0007669"/>
    <property type="project" value="InterPro"/>
</dbReference>
<dbReference type="PRINTS" id="PR00660">
    <property type="entry name" value="ERLUMENR"/>
</dbReference>
<evidence type="ECO:0000256" key="7">
    <source>
        <dbReference type="ARBA" id="ARBA00022927"/>
    </source>
</evidence>
<feature type="transmembrane region" description="Helical" evidence="12">
    <location>
        <begin position="209"/>
        <end position="230"/>
    </location>
</feature>
<evidence type="ECO:0000256" key="6">
    <source>
        <dbReference type="ARBA" id="ARBA00022892"/>
    </source>
</evidence>
<dbReference type="GO" id="GO:0006621">
    <property type="term" value="P:protein retention in ER lumen"/>
    <property type="evidence" value="ECO:0007669"/>
    <property type="project" value="InterPro"/>
</dbReference>
<keyword evidence="8 12" id="KW-1133">Transmembrane helix</keyword>
<dbReference type="EMBL" id="MU004235">
    <property type="protein sequence ID" value="KAF2669333.1"/>
    <property type="molecule type" value="Genomic_DNA"/>
</dbReference>
<proteinExistence type="inferred from homology"/>
<evidence type="ECO:0000256" key="10">
    <source>
        <dbReference type="ARBA" id="ARBA00023170"/>
    </source>
</evidence>
<evidence type="ECO:0000256" key="12">
    <source>
        <dbReference type="SAM" id="Phobius"/>
    </source>
</evidence>
<name>A0A6A6UD79_9PEZI</name>
<evidence type="ECO:0000256" key="11">
    <source>
        <dbReference type="SAM" id="MobiDB-lite"/>
    </source>
</evidence>
<keyword evidence="14" id="KW-1185">Reference proteome</keyword>
<dbReference type="GO" id="GO:0005789">
    <property type="term" value="C:endoplasmic reticulum membrane"/>
    <property type="evidence" value="ECO:0007669"/>
    <property type="project" value="UniProtKB-SubCell"/>
</dbReference>
<comment type="similarity">
    <text evidence="2">Belongs to the ERD2 family.</text>
</comment>
<evidence type="ECO:0000313" key="14">
    <source>
        <dbReference type="Proteomes" id="UP000799302"/>
    </source>
</evidence>
<dbReference type="PANTHER" id="PTHR10585">
    <property type="entry name" value="ER LUMEN PROTEIN RETAINING RECEPTOR"/>
    <property type="match status" value="1"/>
</dbReference>
<dbReference type="Proteomes" id="UP000799302">
    <property type="component" value="Unassembled WGS sequence"/>
</dbReference>